<organism evidence="2 3">
    <name type="scientific">Symbiodinium natans</name>
    <dbReference type="NCBI Taxonomy" id="878477"/>
    <lineage>
        <taxon>Eukaryota</taxon>
        <taxon>Sar</taxon>
        <taxon>Alveolata</taxon>
        <taxon>Dinophyceae</taxon>
        <taxon>Suessiales</taxon>
        <taxon>Symbiodiniaceae</taxon>
        <taxon>Symbiodinium</taxon>
    </lineage>
</organism>
<evidence type="ECO:0000256" key="1">
    <source>
        <dbReference type="SAM" id="MobiDB-lite"/>
    </source>
</evidence>
<sequence>MGMIDLQGILLAVRSDIDVVACFIGDTRAEFVRAKPEATEAMALKPELVQQCTELLRDAEDGDRLVKSVHDVLGLLERHGHVYSIQLKPAMVGVSPLNRDGSGVNPVDCHDLLGDILSAGFVASRVTAIAVEPGSASELDWNVSFFREAHGLLGSIDPTQVKALSLAGSHTNAVLRLFSQEVEHQGDETVTHQGRLNMELLKKKDPEFYRAVEDGLTWKVLGKAVSIQLPQLLSLVQRMGNTTLQRGEHELQLMRRVHAIWLSLSAGGAGGSHVDFLVVKKRALTGKSLHAAALPHIYTFALKLCGGSSPFLLDETERFVRLHSPSTRSLGAEFWQKVSVDVKGVQQCPRFRHAVVKLAYCKECVGQGDIRRMLSKDVLPSVRESDNIMCTWRRLIEPHLPSDPDQKKALDSVLSYGDMNLAAFTLSLTSVAADLQKYKSAEALAHDLVLVMKGLLGVDLVSPWEAHAGQKDDSQASQGEKSSPSAAGSGMMRELHEDGSVKETSQLMAESGFQVGMHVKRKGDGECGCIQKILQGRVHLSKPDGTTGRLSVDSFLRGDWNQYTPKAQPELLEDLTVHKPQSFPDFQHAAMMADMILDLRDLLEKHHEHACHGKLHLQLKPRKVLLAAAFIGKNKLTLVPAGVQVKHGPKKPEDALFQIQAPTAGYYFWIQPLTVFPKVEGEAGFVNPAFFVQPLAEEEAVNMDIVYVKGSRCRNVTYPVLRNTKDLQQGDVLYLQKNKAPVQLEPLQADSPPKKRLRSKGALA</sequence>
<name>A0A812L1Y0_9DINO</name>
<feature type="compositionally biased region" description="Basic residues" evidence="1">
    <location>
        <begin position="754"/>
        <end position="764"/>
    </location>
</feature>
<evidence type="ECO:0000313" key="3">
    <source>
        <dbReference type="Proteomes" id="UP000604046"/>
    </source>
</evidence>
<feature type="region of interest" description="Disordered" evidence="1">
    <location>
        <begin position="468"/>
        <end position="501"/>
    </location>
</feature>
<dbReference type="Proteomes" id="UP000604046">
    <property type="component" value="Unassembled WGS sequence"/>
</dbReference>
<dbReference type="AlphaFoldDB" id="A0A812L1Y0"/>
<dbReference type="OrthoDB" id="418262at2759"/>
<comment type="caution">
    <text evidence="2">The sequence shown here is derived from an EMBL/GenBank/DDBJ whole genome shotgun (WGS) entry which is preliminary data.</text>
</comment>
<reference evidence="2" key="1">
    <citation type="submission" date="2021-02" db="EMBL/GenBank/DDBJ databases">
        <authorList>
            <person name="Dougan E. K."/>
            <person name="Rhodes N."/>
            <person name="Thang M."/>
            <person name="Chan C."/>
        </authorList>
    </citation>
    <scope>NUCLEOTIDE SEQUENCE</scope>
</reference>
<dbReference type="EMBL" id="CAJNDS010000853">
    <property type="protein sequence ID" value="CAE7237568.1"/>
    <property type="molecule type" value="Genomic_DNA"/>
</dbReference>
<keyword evidence="3" id="KW-1185">Reference proteome</keyword>
<proteinExistence type="predicted"/>
<accession>A0A812L1Y0</accession>
<feature type="region of interest" description="Disordered" evidence="1">
    <location>
        <begin position="744"/>
        <end position="764"/>
    </location>
</feature>
<gene>
    <name evidence="2" type="ORF">SNAT2548_LOCUS10345</name>
</gene>
<evidence type="ECO:0000313" key="2">
    <source>
        <dbReference type="EMBL" id="CAE7237568.1"/>
    </source>
</evidence>
<protein>
    <submittedName>
        <fullName evidence="2">Uncharacterized protein</fullName>
    </submittedName>
</protein>
<feature type="compositionally biased region" description="Polar residues" evidence="1">
    <location>
        <begin position="475"/>
        <end position="486"/>
    </location>
</feature>